<evidence type="ECO:0000313" key="8">
    <source>
        <dbReference type="Proteomes" id="UP001524502"/>
    </source>
</evidence>
<dbReference type="Pfam" id="PF02826">
    <property type="entry name" value="2-Hacid_dh_C"/>
    <property type="match status" value="1"/>
</dbReference>
<evidence type="ECO:0000313" key="7">
    <source>
        <dbReference type="EMBL" id="MCQ4635694.1"/>
    </source>
</evidence>
<organism evidence="7 8">
    <name type="scientific">Anaerovorax odorimutans</name>
    <dbReference type="NCBI Taxonomy" id="109327"/>
    <lineage>
        <taxon>Bacteria</taxon>
        <taxon>Bacillati</taxon>
        <taxon>Bacillota</taxon>
        <taxon>Clostridia</taxon>
        <taxon>Peptostreptococcales</taxon>
        <taxon>Anaerovoracaceae</taxon>
        <taxon>Anaerovorax</taxon>
    </lineage>
</organism>
<dbReference type="InterPro" id="IPR050418">
    <property type="entry name" value="D-iso_2-hydroxyacid_DH_PdxB"/>
</dbReference>
<evidence type="ECO:0000259" key="6">
    <source>
        <dbReference type="Pfam" id="PF02826"/>
    </source>
</evidence>
<reference evidence="7 8" key="1">
    <citation type="submission" date="2022-06" db="EMBL/GenBank/DDBJ databases">
        <title>Isolation of gut microbiota from human fecal samples.</title>
        <authorList>
            <person name="Pamer E.G."/>
            <person name="Barat B."/>
            <person name="Waligurski E."/>
            <person name="Medina S."/>
            <person name="Paddock L."/>
            <person name="Mostad J."/>
        </authorList>
    </citation>
    <scope>NUCLEOTIDE SEQUENCE [LARGE SCALE GENOMIC DNA]</scope>
    <source>
        <strain evidence="7 8">SL.3.17</strain>
    </source>
</reference>
<dbReference type="InterPro" id="IPR029753">
    <property type="entry name" value="D-isomer_DH_CS"/>
</dbReference>
<dbReference type="Pfam" id="PF00389">
    <property type="entry name" value="2-Hacid_dh"/>
    <property type="match status" value="1"/>
</dbReference>
<feature type="domain" description="D-isomer specific 2-hydroxyacid dehydrogenase catalytic" evidence="5">
    <location>
        <begin position="17"/>
        <end position="301"/>
    </location>
</feature>
<dbReference type="PANTHER" id="PTHR43761:SF1">
    <property type="entry name" value="D-ISOMER SPECIFIC 2-HYDROXYACID DEHYDROGENASE CATALYTIC DOMAIN-CONTAINING PROTEIN-RELATED"/>
    <property type="match status" value="1"/>
</dbReference>
<dbReference type="PANTHER" id="PTHR43761">
    <property type="entry name" value="D-ISOMER SPECIFIC 2-HYDROXYACID DEHYDROGENASE FAMILY PROTEIN (AFU_ORTHOLOGUE AFUA_1G13630)"/>
    <property type="match status" value="1"/>
</dbReference>
<dbReference type="RefSeq" id="WP_256130883.1">
    <property type="nucleotide sequence ID" value="NZ_JANFXK010000002.1"/>
</dbReference>
<evidence type="ECO:0000256" key="1">
    <source>
        <dbReference type="ARBA" id="ARBA00005854"/>
    </source>
</evidence>
<name>A0ABT1RKI8_9FIRM</name>
<evidence type="ECO:0000256" key="4">
    <source>
        <dbReference type="RuleBase" id="RU003719"/>
    </source>
</evidence>
<dbReference type="PROSITE" id="PS00065">
    <property type="entry name" value="D_2_HYDROXYACID_DH_1"/>
    <property type="match status" value="1"/>
</dbReference>
<dbReference type="Proteomes" id="UP001524502">
    <property type="component" value="Unassembled WGS sequence"/>
</dbReference>
<dbReference type="CDD" id="cd12162">
    <property type="entry name" value="2-Hacid_dh_4"/>
    <property type="match status" value="1"/>
</dbReference>
<dbReference type="PROSITE" id="PS00671">
    <property type="entry name" value="D_2_HYDROXYACID_DH_3"/>
    <property type="match status" value="1"/>
</dbReference>
<protein>
    <submittedName>
        <fullName evidence="7">D-2-hydroxyacid dehydrogenase</fullName>
    </submittedName>
</protein>
<dbReference type="SUPFAM" id="SSF52283">
    <property type="entry name" value="Formate/glycerate dehydrogenase catalytic domain-like"/>
    <property type="match status" value="1"/>
</dbReference>
<feature type="domain" description="D-isomer specific 2-hydroxyacid dehydrogenase NAD-binding" evidence="6">
    <location>
        <begin position="107"/>
        <end position="272"/>
    </location>
</feature>
<evidence type="ECO:0000256" key="3">
    <source>
        <dbReference type="ARBA" id="ARBA00023027"/>
    </source>
</evidence>
<gene>
    <name evidence="7" type="ORF">NE619_03045</name>
</gene>
<dbReference type="Gene3D" id="3.40.50.720">
    <property type="entry name" value="NAD(P)-binding Rossmann-like Domain"/>
    <property type="match status" value="2"/>
</dbReference>
<sequence length="304" mass="33139">MKIVIFDGHTINPGDLSWEALEAIGDLTVYDATEPQQALERIGDAEILMTSKCPITKEFMQQCPNLRYIGSTATGYNNIDVKGAKDLGIAVTNIPAYSTEAVAQHTIALMLELCNNVGLHNQSVKNGEWAACKYFCYWKEPVRLLAGRSLGIVGYGQIGKKVAEIARALGMSVNVYSQDREAAIKSDFVSLHCPLTRENAGFVNADFIGRMKQGAVLINTARGGLVDENALAQALREGRLSAAAVDVLSQEPPTPENPLLHLENCIITPHLAWVPEEMRKIICQTLADNLNSFLEGGTLNRVDL</sequence>
<dbReference type="EMBL" id="JANFXK010000002">
    <property type="protein sequence ID" value="MCQ4635694.1"/>
    <property type="molecule type" value="Genomic_DNA"/>
</dbReference>
<proteinExistence type="inferred from homology"/>
<comment type="caution">
    <text evidence="7">The sequence shown here is derived from an EMBL/GenBank/DDBJ whole genome shotgun (WGS) entry which is preliminary data.</text>
</comment>
<dbReference type="SUPFAM" id="SSF51735">
    <property type="entry name" value="NAD(P)-binding Rossmann-fold domains"/>
    <property type="match status" value="1"/>
</dbReference>
<dbReference type="InterPro" id="IPR006140">
    <property type="entry name" value="D-isomer_DH_NAD-bd"/>
</dbReference>
<evidence type="ECO:0000259" key="5">
    <source>
        <dbReference type="Pfam" id="PF00389"/>
    </source>
</evidence>
<keyword evidence="8" id="KW-1185">Reference proteome</keyword>
<accession>A0ABT1RKI8</accession>
<dbReference type="InterPro" id="IPR006139">
    <property type="entry name" value="D-isomer_2_OHA_DH_cat_dom"/>
</dbReference>
<comment type="similarity">
    <text evidence="1 4">Belongs to the D-isomer specific 2-hydroxyacid dehydrogenase family.</text>
</comment>
<keyword evidence="2 4" id="KW-0560">Oxidoreductase</keyword>
<evidence type="ECO:0000256" key="2">
    <source>
        <dbReference type="ARBA" id="ARBA00023002"/>
    </source>
</evidence>
<dbReference type="InterPro" id="IPR036291">
    <property type="entry name" value="NAD(P)-bd_dom_sf"/>
</dbReference>
<dbReference type="InterPro" id="IPR029752">
    <property type="entry name" value="D-isomer_DH_CS1"/>
</dbReference>
<keyword evidence="3" id="KW-0520">NAD</keyword>